<gene>
    <name evidence="1" type="ORF">PG986_000481</name>
</gene>
<accession>A0ABR1QU78</accession>
<comment type="caution">
    <text evidence="1">The sequence shown here is derived from an EMBL/GenBank/DDBJ whole genome shotgun (WGS) entry which is preliminary data.</text>
</comment>
<protein>
    <submittedName>
        <fullName evidence="1">Uncharacterized protein</fullName>
    </submittedName>
</protein>
<evidence type="ECO:0000313" key="1">
    <source>
        <dbReference type="EMBL" id="KAK7966204.1"/>
    </source>
</evidence>
<dbReference type="RefSeq" id="XP_066705596.1">
    <property type="nucleotide sequence ID" value="XM_066836703.1"/>
</dbReference>
<name>A0ABR1QU78_9PEZI</name>
<organism evidence="1 2">
    <name type="scientific">Apiospora aurea</name>
    <dbReference type="NCBI Taxonomy" id="335848"/>
    <lineage>
        <taxon>Eukaryota</taxon>
        <taxon>Fungi</taxon>
        <taxon>Dikarya</taxon>
        <taxon>Ascomycota</taxon>
        <taxon>Pezizomycotina</taxon>
        <taxon>Sordariomycetes</taxon>
        <taxon>Xylariomycetidae</taxon>
        <taxon>Amphisphaeriales</taxon>
        <taxon>Apiosporaceae</taxon>
        <taxon>Apiospora</taxon>
    </lineage>
</organism>
<sequence>MYPGSNNLPPVGHQLYPFEPVAKILSPEETYGVGGGRLAINDPLPAAVVEVFGAQPQAHAAVDADDSLLIRGGEKRGVVAVVAKARFVLFLGREVDQAGPEAAQERGQLRRTPLPVAVDGVVRADVEALVQPAAVYEPQGGVVRTEVLVRE</sequence>
<dbReference type="EMBL" id="JAQQWE010000001">
    <property type="protein sequence ID" value="KAK7966204.1"/>
    <property type="molecule type" value="Genomic_DNA"/>
</dbReference>
<reference evidence="1 2" key="1">
    <citation type="submission" date="2023-01" db="EMBL/GenBank/DDBJ databases">
        <title>Analysis of 21 Apiospora genomes using comparative genomics revels a genus with tremendous synthesis potential of carbohydrate active enzymes and secondary metabolites.</title>
        <authorList>
            <person name="Sorensen T."/>
        </authorList>
    </citation>
    <scope>NUCLEOTIDE SEQUENCE [LARGE SCALE GENOMIC DNA]</scope>
    <source>
        <strain evidence="1 2">CBS 24483</strain>
    </source>
</reference>
<evidence type="ECO:0000313" key="2">
    <source>
        <dbReference type="Proteomes" id="UP001391051"/>
    </source>
</evidence>
<dbReference type="GeneID" id="92069765"/>
<dbReference type="Proteomes" id="UP001391051">
    <property type="component" value="Unassembled WGS sequence"/>
</dbReference>
<keyword evidence="2" id="KW-1185">Reference proteome</keyword>
<proteinExistence type="predicted"/>